<evidence type="ECO:0000256" key="1">
    <source>
        <dbReference type="ARBA" id="ARBA00004496"/>
    </source>
</evidence>
<dbReference type="Proteomes" id="UP001164746">
    <property type="component" value="Chromosome 11"/>
</dbReference>
<comment type="subcellular location">
    <subcellularLocation>
        <location evidence="1">Cytoplasm</location>
    </subcellularLocation>
</comment>
<evidence type="ECO:0000256" key="5">
    <source>
        <dbReference type="SAM" id="MobiDB-lite"/>
    </source>
</evidence>
<keyword evidence="2" id="KW-0963">Cytoplasm</keyword>
<keyword evidence="8" id="KW-1185">Reference proteome</keyword>
<dbReference type="InterPro" id="IPR045172">
    <property type="entry name" value="TBCB_Ubl"/>
</dbReference>
<dbReference type="CDD" id="cd01789">
    <property type="entry name" value="Ubl_TBCB"/>
    <property type="match status" value="1"/>
</dbReference>
<dbReference type="Pfam" id="PF14560">
    <property type="entry name" value="Ubiquitin_2"/>
    <property type="match status" value="1"/>
</dbReference>
<dbReference type="Gene3D" id="2.30.30.190">
    <property type="entry name" value="CAP Gly-rich-like domain"/>
    <property type="match status" value="1"/>
</dbReference>
<dbReference type="PANTHER" id="PTHR18916">
    <property type="entry name" value="DYNACTIN 1-RELATED MICROTUBULE-BINDING"/>
    <property type="match status" value="1"/>
</dbReference>
<accession>A0ABY7FDQ6</accession>
<dbReference type="SUPFAM" id="SSF74924">
    <property type="entry name" value="Cap-Gly domain"/>
    <property type="match status" value="1"/>
</dbReference>
<dbReference type="InterPro" id="IPR036859">
    <property type="entry name" value="CAP-Gly_dom_sf"/>
</dbReference>
<dbReference type="InterPro" id="IPR000626">
    <property type="entry name" value="Ubiquitin-like_dom"/>
</dbReference>
<reference evidence="7" key="1">
    <citation type="submission" date="2022-11" db="EMBL/GenBank/DDBJ databases">
        <title>Centuries of genome instability and evolution in soft-shell clam transmissible cancer (bioRxiv).</title>
        <authorList>
            <person name="Hart S.F.M."/>
            <person name="Yonemitsu M.A."/>
            <person name="Giersch R.M."/>
            <person name="Beal B.F."/>
            <person name="Arriagada G."/>
            <person name="Davis B.W."/>
            <person name="Ostrander E.A."/>
            <person name="Goff S.P."/>
            <person name="Metzger M.J."/>
        </authorList>
    </citation>
    <scope>NUCLEOTIDE SEQUENCE</scope>
    <source>
        <strain evidence="7">MELC-2E11</strain>
        <tissue evidence="7">Siphon/mantle</tissue>
    </source>
</reference>
<dbReference type="InterPro" id="IPR000938">
    <property type="entry name" value="CAP-Gly_domain"/>
</dbReference>
<proteinExistence type="inferred from homology"/>
<keyword evidence="3" id="KW-0143">Chaperone</keyword>
<dbReference type="InterPro" id="IPR029071">
    <property type="entry name" value="Ubiquitin-like_domsf"/>
</dbReference>
<dbReference type="Gene3D" id="3.10.20.90">
    <property type="entry name" value="Phosphatidylinositol 3-kinase Catalytic Subunit, Chain A, domain 1"/>
    <property type="match status" value="1"/>
</dbReference>
<feature type="non-terminal residue" evidence="7">
    <location>
        <position position="1"/>
    </location>
</feature>
<dbReference type="SMART" id="SM01052">
    <property type="entry name" value="CAP_GLY"/>
    <property type="match status" value="1"/>
</dbReference>
<evidence type="ECO:0000313" key="7">
    <source>
        <dbReference type="EMBL" id="WAR19096.1"/>
    </source>
</evidence>
<dbReference type="SUPFAM" id="SSF54236">
    <property type="entry name" value="Ubiquitin-like"/>
    <property type="match status" value="1"/>
</dbReference>
<organism evidence="7 8">
    <name type="scientific">Mya arenaria</name>
    <name type="common">Soft-shell clam</name>
    <dbReference type="NCBI Taxonomy" id="6604"/>
    <lineage>
        <taxon>Eukaryota</taxon>
        <taxon>Metazoa</taxon>
        <taxon>Spiralia</taxon>
        <taxon>Lophotrochozoa</taxon>
        <taxon>Mollusca</taxon>
        <taxon>Bivalvia</taxon>
        <taxon>Autobranchia</taxon>
        <taxon>Heteroconchia</taxon>
        <taxon>Euheterodonta</taxon>
        <taxon>Imparidentia</taxon>
        <taxon>Neoheterodontei</taxon>
        <taxon>Myida</taxon>
        <taxon>Myoidea</taxon>
        <taxon>Myidae</taxon>
        <taxon>Mya</taxon>
    </lineage>
</organism>
<evidence type="ECO:0000259" key="6">
    <source>
        <dbReference type="SMART" id="SM01052"/>
    </source>
</evidence>
<protein>
    <submittedName>
        <fullName evidence="7">TBCB-like protein</fullName>
    </submittedName>
</protein>
<gene>
    <name evidence="7" type="ORF">MAR_000934</name>
</gene>
<feature type="domain" description="CAP-Gly" evidence="6">
    <location>
        <begin position="165"/>
        <end position="207"/>
    </location>
</feature>
<evidence type="ECO:0000313" key="8">
    <source>
        <dbReference type="Proteomes" id="UP001164746"/>
    </source>
</evidence>
<evidence type="ECO:0000256" key="3">
    <source>
        <dbReference type="ARBA" id="ARBA00023186"/>
    </source>
</evidence>
<feature type="region of interest" description="Disordered" evidence="5">
    <location>
        <begin position="137"/>
        <end position="158"/>
    </location>
</feature>
<evidence type="ECO:0000256" key="2">
    <source>
        <dbReference type="ARBA" id="ARBA00022490"/>
    </source>
</evidence>
<dbReference type="PANTHER" id="PTHR18916:SF85">
    <property type="entry name" value="TUBULIN-FOLDING COFACTOR B"/>
    <property type="match status" value="1"/>
</dbReference>
<dbReference type="EMBL" id="CP111022">
    <property type="protein sequence ID" value="WAR19096.1"/>
    <property type="molecule type" value="Genomic_DNA"/>
</dbReference>
<name>A0ABY7FDQ6_MYAAR</name>
<sequence>MAQEFSVVTQSMVGVTITSSANTFGSERRFPKDITIADLKGKLVLLTGADVGSMKLELYTNENKLVCPIDNDNALLGSYPIDDGMRLHVIDPNAKLGEFEDVSKVEKFELSAEEYAKRGDSVRAFKERNKMGRFREITPEEKQRQEEEQRVKEEQDKAAVEAMKIGDRCEVSVPGQPARRGCVKYAGKQYFQCPDKYGGFVKPENVQVGDFPEEGFEDMEDDE</sequence>
<feature type="compositionally biased region" description="Acidic residues" evidence="5">
    <location>
        <begin position="211"/>
        <end position="223"/>
    </location>
</feature>
<evidence type="ECO:0000256" key="4">
    <source>
        <dbReference type="ARBA" id="ARBA00025779"/>
    </source>
</evidence>
<feature type="region of interest" description="Disordered" evidence="5">
    <location>
        <begin position="202"/>
        <end position="223"/>
    </location>
</feature>
<comment type="similarity">
    <text evidence="4">Belongs to the TBCB family.</text>
</comment>